<reference evidence="2" key="1">
    <citation type="journal article" date="2019" name="Int. J. Syst. Evol. Microbiol.">
        <title>The Global Catalogue of Microorganisms (GCM) 10K type strain sequencing project: providing services to taxonomists for standard genome sequencing and annotation.</title>
        <authorList>
            <consortium name="The Broad Institute Genomics Platform"/>
            <consortium name="The Broad Institute Genome Sequencing Center for Infectious Disease"/>
            <person name="Wu L."/>
            <person name="Ma J."/>
        </authorList>
    </citation>
    <scope>NUCLEOTIDE SEQUENCE [LARGE SCALE GENOMIC DNA]</scope>
    <source>
        <strain evidence="2">JCM 17201</strain>
    </source>
</reference>
<proteinExistence type="predicted"/>
<dbReference type="EMBL" id="BAABDG010000003">
    <property type="protein sequence ID" value="GAA3897943.1"/>
    <property type="molecule type" value="Genomic_DNA"/>
</dbReference>
<name>A0ABP7LAB5_9GAMM</name>
<accession>A0ABP7LAB5</accession>
<protein>
    <submittedName>
        <fullName evidence="1">Uncharacterized protein</fullName>
    </submittedName>
</protein>
<evidence type="ECO:0000313" key="2">
    <source>
        <dbReference type="Proteomes" id="UP001499994"/>
    </source>
</evidence>
<dbReference type="Proteomes" id="UP001499994">
    <property type="component" value="Unassembled WGS sequence"/>
</dbReference>
<evidence type="ECO:0000313" key="1">
    <source>
        <dbReference type="EMBL" id="GAA3897943.1"/>
    </source>
</evidence>
<organism evidence="1 2">
    <name type="scientific">Gibbsiella dentisursi</name>
    <dbReference type="NCBI Taxonomy" id="796890"/>
    <lineage>
        <taxon>Bacteria</taxon>
        <taxon>Pseudomonadati</taxon>
        <taxon>Pseudomonadota</taxon>
        <taxon>Gammaproteobacteria</taxon>
        <taxon>Enterobacterales</taxon>
        <taxon>Yersiniaceae</taxon>
        <taxon>Gibbsiella</taxon>
    </lineage>
</organism>
<sequence length="77" mass="8768">MKNLFQSRFYYQFDRLLRYLIAYGRGLDSPATFGINITSVQVAKFSVPLQSLAPPFPMALTTHALYVCSPEWFGITT</sequence>
<gene>
    <name evidence="1" type="ORF">GCM10022405_24030</name>
</gene>
<dbReference type="RefSeq" id="WP_346081263.1">
    <property type="nucleotide sequence ID" value="NZ_BAABDG010000003.1"/>
</dbReference>
<comment type="caution">
    <text evidence="1">The sequence shown here is derived from an EMBL/GenBank/DDBJ whole genome shotgun (WGS) entry which is preliminary data.</text>
</comment>
<keyword evidence="2" id="KW-1185">Reference proteome</keyword>